<reference evidence="4" key="2">
    <citation type="journal article" date="2017" name="Nat. Plants">
        <title>The Aegilops tauschii genome reveals multiple impacts of transposons.</title>
        <authorList>
            <person name="Zhao G."/>
            <person name="Zou C."/>
            <person name="Li K."/>
            <person name="Wang K."/>
            <person name="Li T."/>
            <person name="Gao L."/>
            <person name="Zhang X."/>
            <person name="Wang H."/>
            <person name="Yang Z."/>
            <person name="Liu X."/>
            <person name="Jiang W."/>
            <person name="Mao L."/>
            <person name="Kong X."/>
            <person name="Jiao Y."/>
            <person name="Jia J."/>
        </authorList>
    </citation>
    <scope>NUCLEOTIDE SEQUENCE [LARGE SCALE GENOMIC DNA]</scope>
    <source>
        <strain evidence="4">cv. AL8/78</strain>
    </source>
</reference>
<reference evidence="3" key="3">
    <citation type="journal article" date="2017" name="Nature">
        <title>Genome sequence of the progenitor of the wheat D genome Aegilops tauschii.</title>
        <authorList>
            <person name="Luo M.C."/>
            <person name="Gu Y.Q."/>
            <person name="Puiu D."/>
            <person name="Wang H."/>
            <person name="Twardziok S.O."/>
            <person name="Deal K.R."/>
            <person name="Huo N."/>
            <person name="Zhu T."/>
            <person name="Wang L."/>
            <person name="Wang Y."/>
            <person name="McGuire P.E."/>
            <person name="Liu S."/>
            <person name="Long H."/>
            <person name="Ramasamy R.K."/>
            <person name="Rodriguez J.C."/>
            <person name="Van S.L."/>
            <person name="Yuan L."/>
            <person name="Wang Z."/>
            <person name="Xia Z."/>
            <person name="Xiao L."/>
            <person name="Anderson O.D."/>
            <person name="Ouyang S."/>
            <person name="Liang Y."/>
            <person name="Zimin A.V."/>
            <person name="Pertea G."/>
            <person name="Qi P."/>
            <person name="Bennetzen J.L."/>
            <person name="Dai X."/>
            <person name="Dawson M.W."/>
            <person name="Muller H.G."/>
            <person name="Kugler K."/>
            <person name="Rivarola-Duarte L."/>
            <person name="Spannagl M."/>
            <person name="Mayer K.F.X."/>
            <person name="Lu F.H."/>
            <person name="Bevan M.W."/>
            <person name="Leroy P."/>
            <person name="Li P."/>
            <person name="You F.M."/>
            <person name="Sun Q."/>
            <person name="Liu Z."/>
            <person name="Lyons E."/>
            <person name="Wicker T."/>
            <person name="Salzberg S.L."/>
            <person name="Devos K.M."/>
            <person name="Dvorak J."/>
        </authorList>
    </citation>
    <scope>NUCLEOTIDE SEQUENCE [LARGE SCALE GENOMIC DNA]</scope>
    <source>
        <strain evidence="3">cv. AL8/78</strain>
    </source>
</reference>
<reference evidence="4" key="1">
    <citation type="journal article" date="2014" name="Science">
        <title>Ancient hybridizations among the ancestral genomes of bread wheat.</title>
        <authorList>
            <consortium name="International Wheat Genome Sequencing Consortium,"/>
            <person name="Marcussen T."/>
            <person name="Sandve S.R."/>
            <person name="Heier L."/>
            <person name="Spannagl M."/>
            <person name="Pfeifer M."/>
            <person name="Jakobsen K.S."/>
            <person name="Wulff B.B."/>
            <person name="Steuernagel B."/>
            <person name="Mayer K.F."/>
            <person name="Olsen O.A."/>
        </authorList>
    </citation>
    <scope>NUCLEOTIDE SEQUENCE [LARGE SCALE GENOMIC DNA]</scope>
    <source>
        <strain evidence="4">cv. AL8/78</strain>
    </source>
</reference>
<keyword evidence="2" id="KW-0472">Membrane</keyword>
<proteinExistence type="predicted"/>
<protein>
    <submittedName>
        <fullName evidence="3">Uncharacterized protein</fullName>
    </submittedName>
</protein>
<feature type="compositionally biased region" description="Basic and acidic residues" evidence="1">
    <location>
        <begin position="1"/>
        <end position="16"/>
    </location>
</feature>
<name>A0A453D170_AEGTS</name>
<evidence type="ECO:0000313" key="3">
    <source>
        <dbReference type="EnsemblPlants" id="AET2Gv21052300.5"/>
    </source>
</evidence>
<keyword evidence="2" id="KW-1133">Transmembrane helix</keyword>
<accession>A0A453D170</accession>
<dbReference type="AlphaFoldDB" id="A0A453D170"/>
<organism evidence="3 4">
    <name type="scientific">Aegilops tauschii subsp. strangulata</name>
    <name type="common">Goatgrass</name>
    <dbReference type="NCBI Taxonomy" id="200361"/>
    <lineage>
        <taxon>Eukaryota</taxon>
        <taxon>Viridiplantae</taxon>
        <taxon>Streptophyta</taxon>
        <taxon>Embryophyta</taxon>
        <taxon>Tracheophyta</taxon>
        <taxon>Spermatophyta</taxon>
        <taxon>Magnoliopsida</taxon>
        <taxon>Liliopsida</taxon>
        <taxon>Poales</taxon>
        <taxon>Poaceae</taxon>
        <taxon>BOP clade</taxon>
        <taxon>Pooideae</taxon>
        <taxon>Triticodae</taxon>
        <taxon>Triticeae</taxon>
        <taxon>Triticinae</taxon>
        <taxon>Aegilops</taxon>
    </lineage>
</organism>
<evidence type="ECO:0000313" key="4">
    <source>
        <dbReference type="Proteomes" id="UP000015105"/>
    </source>
</evidence>
<dbReference type="EnsemblPlants" id="AET2Gv21052300.5">
    <property type="protein sequence ID" value="AET2Gv21052300.5"/>
    <property type="gene ID" value="AET2Gv21052300"/>
</dbReference>
<feature type="region of interest" description="Disordered" evidence="1">
    <location>
        <begin position="1"/>
        <end position="22"/>
    </location>
</feature>
<dbReference type="Gramene" id="AET2Gv21052300.5">
    <property type="protein sequence ID" value="AET2Gv21052300.5"/>
    <property type="gene ID" value="AET2Gv21052300"/>
</dbReference>
<reference evidence="3" key="5">
    <citation type="journal article" date="2021" name="G3 (Bethesda)">
        <title>Aegilops tauschii genome assembly Aet v5.0 features greater sequence contiguity and improved annotation.</title>
        <authorList>
            <person name="Wang L."/>
            <person name="Zhu T."/>
            <person name="Rodriguez J.C."/>
            <person name="Deal K.R."/>
            <person name="Dubcovsky J."/>
            <person name="McGuire P.E."/>
            <person name="Lux T."/>
            <person name="Spannagl M."/>
            <person name="Mayer K.F.X."/>
            <person name="Baldrich P."/>
            <person name="Meyers B.C."/>
            <person name="Huo N."/>
            <person name="Gu Y.Q."/>
            <person name="Zhou H."/>
            <person name="Devos K.M."/>
            <person name="Bennetzen J.L."/>
            <person name="Unver T."/>
            <person name="Budak H."/>
            <person name="Gulick P.J."/>
            <person name="Galiba G."/>
            <person name="Kalapos B."/>
            <person name="Nelson D.R."/>
            <person name="Li P."/>
            <person name="You F.M."/>
            <person name="Luo M.C."/>
            <person name="Dvorak J."/>
        </authorList>
    </citation>
    <scope>NUCLEOTIDE SEQUENCE [LARGE SCALE GENOMIC DNA]</scope>
    <source>
        <strain evidence="3">cv. AL8/78</strain>
    </source>
</reference>
<evidence type="ECO:0000256" key="1">
    <source>
        <dbReference type="SAM" id="MobiDB-lite"/>
    </source>
</evidence>
<feature type="transmembrane region" description="Helical" evidence="2">
    <location>
        <begin position="32"/>
        <end position="49"/>
    </location>
</feature>
<reference evidence="3" key="4">
    <citation type="submission" date="2019-03" db="UniProtKB">
        <authorList>
            <consortium name="EnsemblPlants"/>
        </authorList>
    </citation>
    <scope>IDENTIFICATION</scope>
</reference>
<dbReference type="Proteomes" id="UP000015105">
    <property type="component" value="Chromosome 2D"/>
</dbReference>
<keyword evidence="2" id="KW-0812">Transmembrane</keyword>
<evidence type="ECO:0000256" key="2">
    <source>
        <dbReference type="SAM" id="Phobius"/>
    </source>
</evidence>
<keyword evidence="4" id="KW-1185">Reference proteome</keyword>
<sequence length="103" mass="12054">MDQTTRRFDSPNHEGGRTAQFSHCHKPQAMKLSLAFTLVVIFFLNISPFEARPLGLGAHPSRHYHLSSQDRQRNIPIADKEDHLRLSLRCLAREQQRRPERPW</sequence>